<sequence length="549" mass="61793">MTFWLSLILGFLFIFSQGNAQVSPQVLEEIKRDFQPLQVLIIGIEGNEVILDKGRAQGIKPKDILTVYKKVRKIIHPETKESLGFLKEPIGKIEVLRVDENFSTARILSKREEFPIPTLAKRNTDLRLLLLSEGPQREALFFTLKSLLPESEIFYDPNLKVSQLTSADLFNRKIDLLLAEGPGYLKVYNSYLDLVRIYGSPLATSNQIASKTETVESLPHPTSFTPQFKQVSLLGKMPGEVLQGEFVDLDGDGREEFLYFTSNNELFAVKLKGGLLAKYKPEKGQILSLSAGPQGWVALNIYEKNLGMRSEVLKLTPQGFQPVLKNLNLILQFVDYAGVGQKDTLLVQTFDGDTFFGKEVYIAKREGNSLRYAQRLDVPENFRLPGANFVDLDGDGERELVTFLSDGRLGIFKRGRLVFSTPFEVSKHFYQLTLTKGKKGQEVVKAVLYPFVSPLVGDFNRDGRQDLLFIKAEFPLERVAGDLKSLPLNQGNFQFYTLSYQGTYYFRALALNETGVMTALGGEGENIYFVTVKGVYPGQTESLLYSILY</sequence>
<dbReference type="InterPro" id="IPR038165">
    <property type="entry name" value="FlgT_C_sf"/>
</dbReference>
<protein>
    <recommendedName>
        <fullName evidence="4">VCBS repeat-containing protein</fullName>
    </recommendedName>
</protein>
<dbReference type="Gene3D" id="2.40.10.410">
    <property type="entry name" value="FlgT, C-terminal domain"/>
    <property type="match status" value="1"/>
</dbReference>
<accession>A0A0U5AYI3</accession>
<evidence type="ECO:0000256" key="1">
    <source>
        <dbReference type="SAM" id="SignalP"/>
    </source>
</evidence>
<name>A0A0U5AYI3_9BACT</name>
<proteinExistence type="predicted"/>
<reference evidence="2 3" key="1">
    <citation type="journal article" date="2016" name="Int. J. Syst. Evol. Microbiol.">
        <title>Caldimicrobium thiodismutans sp. nov., a sulfur-disproportionating bacterium isolated from a hot spring, and emended description of the genus Caldimicrobium.</title>
        <authorList>
            <person name="Kojima H."/>
            <person name="Umezawa K."/>
            <person name="Fukui M."/>
        </authorList>
    </citation>
    <scope>NUCLEOTIDE SEQUENCE [LARGE SCALE GENOMIC DNA]</scope>
    <source>
        <strain evidence="2 3">TF1</strain>
    </source>
</reference>
<evidence type="ECO:0000313" key="3">
    <source>
        <dbReference type="Proteomes" id="UP000068196"/>
    </source>
</evidence>
<dbReference type="Proteomes" id="UP000068196">
    <property type="component" value="Chromosome"/>
</dbReference>
<organism evidence="2 3">
    <name type="scientific">Caldimicrobium thiodismutans</name>
    <dbReference type="NCBI Taxonomy" id="1653476"/>
    <lineage>
        <taxon>Bacteria</taxon>
        <taxon>Pseudomonadati</taxon>
        <taxon>Thermodesulfobacteriota</taxon>
        <taxon>Thermodesulfobacteria</taxon>
        <taxon>Thermodesulfobacteriales</taxon>
        <taxon>Thermodesulfobacteriaceae</taxon>
        <taxon>Caldimicrobium</taxon>
    </lineage>
</organism>
<dbReference type="STRING" id="1653476.THC_1163"/>
<reference evidence="3" key="2">
    <citation type="journal article" date="2016" name="Int. J. Syst. Evol. Microbiol.">
        <title>Caldimicrobium thiodismutans sp. nov., a sulfur-disproportionating bacterium isolated from a hot spring.</title>
        <authorList>
            <person name="Kojima H."/>
            <person name="Umezawa K."/>
            <person name="Fukui M."/>
        </authorList>
    </citation>
    <scope>NUCLEOTIDE SEQUENCE [LARGE SCALE GENOMIC DNA]</scope>
    <source>
        <strain evidence="3">TF1</strain>
    </source>
</reference>
<dbReference type="KEGG" id="cthi:THC_1163"/>
<dbReference type="EMBL" id="AP014945">
    <property type="protein sequence ID" value="BAU23535.1"/>
    <property type="molecule type" value="Genomic_DNA"/>
</dbReference>
<keyword evidence="1" id="KW-0732">Signal</keyword>
<dbReference type="OrthoDB" id="9813582at2"/>
<feature type="signal peptide" evidence="1">
    <location>
        <begin position="1"/>
        <end position="20"/>
    </location>
</feature>
<dbReference type="AlphaFoldDB" id="A0A0U5AYI3"/>
<evidence type="ECO:0008006" key="4">
    <source>
        <dbReference type="Google" id="ProtNLM"/>
    </source>
</evidence>
<dbReference type="PATRIC" id="fig|1653476.3.peg.1203"/>
<gene>
    <name evidence="2" type="ORF">THC_1163</name>
</gene>
<feature type="chain" id="PRO_5006854954" description="VCBS repeat-containing protein" evidence="1">
    <location>
        <begin position="21"/>
        <end position="549"/>
    </location>
</feature>
<keyword evidence="3" id="KW-1185">Reference proteome</keyword>
<dbReference type="InterPro" id="IPR028994">
    <property type="entry name" value="Integrin_alpha_N"/>
</dbReference>
<dbReference type="SUPFAM" id="SSF69318">
    <property type="entry name" value="Integrin alpha N-terminal domain"/>
    <property type="match status" value="1"/>
</dbReference>
<dbReference type="RefSeq" id="WP_068514638.1">
    <property type="nucleotide sequence ID" value="NZ_AP014945.1"/>
</dbReference>
<evidence type="ECO:0000313" key="2">
    <source>
        <dbReference type="EMBL" id="BAU23535.1"/>
    </source>
</evidence>